<evidence type="ECO:0008006" key="5">
    <source>
        <dbReference type="Google" id="ProtNLM"/>
    </source>
</evidence>
<evidence type="ECO:0000256" key="2">
    <source>
        <dbReference type="SAM" id="Phobius"/>
    </source>
</evidence>
<keyword evidence="2" id="KW-0812">Transmembrane</keyword>
<name>A0A6A5SF00_9PLEO</name>
<dbReference type="InterPro" id="IPR007577">
    <property type="entry name" value="GlycoTrfase_DXD_sugar-bd_CS"/>
</dbReference>
<evidence type="ECO:0000313" key="4">
    <source>
        <dbReference type="Proteomes" id="UP000800038"/>
    </source>
</evidence>
<keyword evidence="4" id="KW-1185">Reference proteome</keyword>
<feature type="transmembrane region" description="Helical" evidence="2">
    <location>
        <begin position="35"/>
        <end position="55"/>
    </location>
</feature>
<accession>A0A6A5SF00</accession>
<dbReference type="AlphaFoldDB" id="A0A6A5SF00"/>
<evidence type="ECO:0000313" key="3">
    <source>
        <dbReference type="EMBL" id="KAF1938310.1"/>
    </source>
</evidence>
<dbReference type="EMBL" id="ML976109">
    <property type="protein sequence ID" value="KAF1938310.1"/>
    <property type="molecule type" value="Genomic_DNA"/>
</dbReference>
<sequence length="400" mass="45079">MWESIRSFSFFQRSHEYTPLGPLPSIAFSARYRTVIKVGIAVSILVFLAIIISPLQPVATARKYGILNPFADHDPIPSIVHFVYIRTGADSTINFGFSSFLSVFASILYINPTKVYIHTDYDISDIEDAALKGTRWTRKLLNTWPELVVWNQVQVPNYAGPNENQRIDAVQHKSDFIRWDTIAEYGGVYMDFDVVTLRPLTPLLTSGFAFIAGRQYGGKDEGGNINGTINNGAFLTKKGSAMSTIIKREQHAGFNGAWEANLKSMTKTAEYLVSIPNQVLILDRHAFAPTHWFPDSTDPLFNPQEGLSSPEPLEIDSTLDPIKAYDLVVKNRRARREWEMDFSSSYMLHAFATSRYQHHINPRMILSRTSNYGIATWSIVKAMVEQGLIEGTEGEHYGDL</sequence>
<protein>
    <recommendedName>
        <fullName evidence="5">Glycosyl transferase</fullName>
    </recommendedName>
</protein>
<dbReference type="OrthoDB" id="409543at2759"/>
<keyword evidence="2" id="KW-1133">Transmembrane helix</keyword>
<dbReference type="Proteomes" id="UP000800038">
    <property type="component" value="Unassembled WGS sequence"/>
</dbReference>
<evidence type="ECO:0000256" key="1">
    <source>
        <dbReference type="ARBA" id="ARBA00009003"/>
    </source>
</evidence>
<keyword evidence="2" id="KW-0472">Membrane</keyword>
<organism evidence="3 4">
    <name type="scientific">Clathrospora elynae</name>
    <dbReference type="NCBI Taxonomy" id="706981"/>
    <lineage>
        <taxon>Eukaryota</taxon>
        <taxon>Fungi</taxon>
        <taxon>Dikarya</taxon>
        <taxon>Ascomycota</taxon>
        <taxon>Pezizomycotina</taxon>
        <taxon>Dothideomycetes</taxon>
        <taxon>Pleosporomycetidae</taxon>
        <taxon>Pleosporales</taxon>
        <taxon>Diademaceae</taxon>
        <taxon>Clathrospora</taxon>
    </lineage>
</organism>
<dbReference type="Pfam" id="PF04488">
    <property type="entry name" value="Gly_transf_sug"/>
    <property type="match status" value="1"/>
</dbReference>
<dbReference type="InterPro" id="IPR029044">
    <property type="entry name" value="Nucleotide-diphossugar_trans"/>
</dbReference>
<dbReference type="SUPFAM" id="SSF53448">
    <property type="entry name" value="Nucleotide-diphospho-sugar transferases"/>
    <property type="match status" value="1"/>
</dbReference>
<gene>
    <name evidence="3" type="ORF">EJ02DRAFT_457993</name>
</gene>
<dbReference type="Gene3D" id="3.90.550.20">
    <property type="match status" value="1"/>
</dbReference>
<comment type="similarity">
    <text evidence="1">Belongs to the glycosyltransferase 32 family.</text>
</comment>
<dbReference type="PANTHER" id="PTHR46830:SF2">
    <property type="entry name" value="ALPHA-1,4-N-ACETYLGLUCOSAMINYLTRANSFERASE"/>
    <property type="match status" value="1"/>
</dbReference>
<dbReference type="GO" id="GO:1901135">
    <property type="term" value="P:carbohydrate derivative metabolic process"/>
    <property type="evidence" value="ECO:0007669"/>
    <property type="project" value="UniProtKB-ARBA"/>
</dbReference>
<reference evidence="3" key="1">
    <citation type="journal article" date="2020" name="Stud. Mycol.">
        <title>101 Dothideomycetes genomes: a test case for predicting lifestyles and emergence of pathogens.</title>
        <authorList>
            <person name="Haridas S."/>
            <person name="Albert R."/>
            <person name="Binder M."/>
            <person name="Bloem J."/>
            <person name="Labutti K."/>
            <person name="Salamov A."/>
            <person name="Andreopoulos B."/>
            <person name="Baker S."/>
            <person name="Barry K."/>
            <person name="Bills G."/>
            <person name="Bluhm B."/>
            <person name="Cannon C."/>
            <person name="Castanera R."/>
            <person name="Culley D."/>
            <person name="Daum C."/>
            <person name="Ezra D."/>
            <person name="Gonzalez J."/>
            <person name="Henrissat B."/>
            <person name="Kuo A."/>
            <person name="Liang C."/>
            <person name="Lipzen A."/>
            <person name="Lutzoni F."/>
            <person name="Magnuson J."/>
            <person name="Mondo S."/>
            <person name="Nolan M."/>
            <person name="Ohm R."/>
            <person name="Pangilinan J."/>
            <person name="Park H.-J."/>
            <person name="Ramirez L."/>
            <person name="Alfaro M."/>
            <person name="Sun H."/>
            <person name="Tritt A."/>
            <person name="Yoshinaga Y."/>
            <person name="Zwiers L.-H."/>
            <person name="Turgeon B."/>
            <person name="Goodwin S."/>
            <person name="Spatafora J."/>
            <person name="Crous P."/>
            <person name="Grigoriev I."/>
        </authorList>
    </citation>
    <scope>NUCLEOTIDE SEQUENCE</scope>
    <source>
        <strain evidence="3">CBS 161.51</strain>
    </source>
</reference>
<proteinExistence type="inferred from homology"/>
<dbReference type="PANTHER" id="PTHR46830">
    <property type="entry name" value="TRANSFERASE, PUTATIVE-RELATED"/>
    <property type="match status" value="1"/>
</dbReference>